<dbReference type="GO" id="GO:0006020">
    <property type="term" value="P:inositol metabolic process"/>
    <property type="evidence" value="ECO:0007669"/>
    <property type="project" value="TreeGrafter"/>
</dbReference>
<reference evidence="1" key="1">
    <citation type="submission" date="2014-06" db="EMBL/GenBank/DDBJ databases">
        <title>Key roles for freshwater Actinobacteria revealed by deep metagenomic sequencing.</title>
        <authorList>
            <person name="Ghai R."/>
            <person name="Mizuno C.M."/>
            <person name="Picazo A."/>
            <person name="Camacho A."/>
            <person name="Rodriguez-Valera F."/>
        </authorList>
    </citation>
    <scope>NUCLEOTIDE SEQUENCE</scope>
</reference>
<dbReference type="PANTHER" id="PTHR20854:SF4">
    <property type="entry name" value="INOSITOL-1-MONOPHOSPHATASE-RELATED"/>
    <property type="match status" value="1"/>
</dbReference>
<comment type="caution">
    <text evidence="1">The sequence shown here is derived from an EMBL/GenBank/DDBJ whole genome shotgun (WGS) entry which is preliminary data.</text>
</comment>
<sequence>MTEFSQYLREMALAADNAYVHAMNTMTAAQRSQDIGLGGDGTPTMFLDAYIERPVLEIIEREGHNVLSEEVGWIDRGSHITVVIDPVDGTANSAAGVPISAFSAAIVRNEVVEEALITWLGTSYARSAHKDDAIVSRVSTRTTVDGASLSMLRPRPTTWTAWSSLAQRAERMRILGSSVIEGALVADGAIDAFCDPGGDIHRIVDLAAISLIVEKSGGHVRDLHDRPFTFDPDLSKRWSGIIAGTRELVDEIAELIKA</sequence>
<dbReference type="AlphaFoldDB" id="A0A094QEL4"/>
<dbReference type="PRINTS" id="PR00377">
    <property type="entry name" value="IMPHPHTASES"/>
</dbReference>
<accession>A0A094QEL4</accession>
<dbReference type="PANTHER" id="PTHR20854">
    <property type="entry name" value="INOSITOL MONOPHOSPHATASE"/>
    <property type="match status" value="1"/>
</dbReference>
<organism evidence="1">
    <name type="scientific">freshwater metagenome</name>
    <dbReference type="NCBI Taxonomy" id="449393"/>
    <lineage>
        <taxon>unclassified sequences</taxon>
        <taxon>metagenomes</taxon>
        <taxon>ecological metagenomes</taxon>
    </lineage>
</organism>
<evidence type="ECO:0008006" key="2">
    <source>
        <dbReference type="Google" id="ProtNLM"/>
    </source>
</evidence>
<name>A0A094QEL4_9ZZZZ</name>
<dbReference type="EMBL" id="JNSL01000020">
    <property type="protein sequence ID" value="KGA20684.1"/>
    <property type="molecule type" value="Genomic_DNA"/>
</dbReference>
<dbReference type="InterPro" id="IPR000760">
    <property type="entry name" value="Inositol_monophosphatase-like"/>
</dbReference>
<protein>
    <recommendedName>
        <fullName evidence="2">Fructose-bisphosphatase</fullName>
    </recommendedName>
</protein>
<dbReference type="Gene3D" id="3.40.190.80">
    <property type="match status" value="1"/>
</dbReference>
<dbReference type="GO" id="GO:0008934">
    <property type="term" value="F:inositol monophosphate 1-phosphatase activity"/>
    <property type="evidence" value="ECO:0007669"/>
    <property type="project" value="TreeGrafter"/>
</dbReference>
<proteinExistence type="predicted"/>
<dbReference type="Gene3D" id="3.30.540.10">
    <property type="entry name" value="Fructose-1,6-Bisphosphatase, subunit A, domain 1"/>
    <property type="match status" value="1"/>
</dbReference>
<evidence type="ECO:0000313" key="1">
    <source>
        <dbReference type="EMBL" id="KGA20684.1"/>
    </source>
</evidence>
<gene>
    <name evidence="1" type="ORF">GM51_4935</name>
</gene>
<dbReference type="Pfam" id="PF00459">
    <property type="entry name" value="Inositol_P"/>
    <property type="match status" value="1"/>
</dbReference>
<dbReference type="SUPFAM" id="SSF56655">
    <property type="entry name" value="Carbohydrate phosphatase"/>
    <property type="match status" value="1"/>
</dbReference>
<dbReference type="GO" id="GO:0007165">
    <property type="term" value="P:signal transduction"/>
    <property type="evidence" value="ECO:0007669"/>
    <property type="project" value="TreeGrafter"/>
</dbReference>